<evidence type="ECO:0000256" key="6">
    <source>
        <dbReference type="SAM" id="MobiDB-lite"/>
    </source>
</evidence>
<feature type="domain" description="EamA" evidence="8">
    <location>
        <begin position="147"/>
        <end position="277"/>
    </location>
</feature>
<feature type="transmembrane region" description="Helical" evidence="7">
    <location>
        <begin position="262"/>
        <end position="281"/>
    </location>
</feature>
<organism evidence="9 10">
    <name type="scientific">Brevibacterium pityocampae</name>
    <dbReference type="NCBI Taxonomy" id="506594"/>
    <lineage>
        <taxon>Bacteria</taxon>
        <taxon>Bacillati</taxon>
        <taxon>Actinomycetota</taxon>
        <taxon>Actinomycetes</taxon>
        <taxon>Micrococcales</taxon>
        <taxon>Brevibacteriaceae</taxon>
        <taxon>Brevibacterium</taxon>
    </lineage>
</organism>
<comment type="similarity">
    <text evidence="2">Belongs to the EamA transporter family.</text>
</comment>
<dbReference type="InterPro" id="IPR000620">
    <property type="entry name" value="EamA_dom"/>
</dbReference>
<feature type="transmembrane region" description="Helical" evidence="7">
    <location>
        <begin position="117"/>
        <end position="136"/>
    </location>
</feature>
<proteinExistence type="inferred from homology"/>
<feature type="transmembrane region" description="Helical" evidence="7">
    <location>
        <begin position="142"/>
        <end position="164"/>
    </location>
</feature>
<feature type="transmembrane region" description="Helical" evidence="7">
    <location>
        <begin position="89"/>
        <end position="110"/>
    </location>
</feature>
<dbReference type="Proteomes" id="UP001500642">
    <property type="component" value="Unassembled WGS sequence"/>
</dbReference>
<evidence type="ECO:0000256" key="7">
    <source>
        <dbReference type="SAM" id="Phobius"/>
    </source>
</evidence>
<evidence type="ECO:0000259" key="8">
    <source>
        <dbReference type="Pfam" id="PF00892"/>
    </source>
</evidence>
<evidence type="ECO:0000256" key="5">
    <source>
        <dbReference type="ARBA" id="ARBA00023136"/>
    </source>
</evidence>
<feature type="region of interest" description="Disordered" evidence="6">
    <location>
        <begin position="287"/>
        <end position="308"/>
    </location>
</feature>
<keyword evidence="4 7" id="KW-1133">Transmembrane helix</keyword>
<name>A0ABP8JJ65_9MICO</name>
<feature type="transmembrane region" description="Helical" evidence="7">
    <location>
        <begin position="236"/>
        <end position="256"/>
    </location>
</feature>
<comment type="caution">
    <text evidence="9">The sequence shown here is derived from an EMBL/GenBank/DDBJ whole genome shotgun (WGS) entry which is preliminary data.</text>
</comment>
<dbReference type="Pfam" id="PF00892">
    <property type="entry name" value="EamA"/>
    <property type="match status" value="2"/>
</dbReference>
<gene>
    <name evidence="9" type="ORF">GCM10023167_19110</name>
</gene>
<comment type="subcellular location">
    <subcellularLocation>
        <location evidence="1">Membrane</location>
        <topology evidence="1">Multi-pass membrane protein</topology>
    </subcellularLocation>
</comment>
<sequence length="308" mass="31312">MGVLVAAAFAFIWSTGFVVGRFIHGAAEPNVFLALRFGIAAVLLFAVCAIRRPAMPDARTVGAHLGIGALVNGVYLCLVYVAIAEGLPAGIMALFGGWQPVLTVLVVALLTRRAPRVAVVLGIAVSLAGLVLVLGPGMRSGAITPLLLVLAVLAITGLTFGTMLQPRVRTAAMLPSLAWQMTGGALVAVVGALLLGERLPGPSLQLFGALAWSVLGISVVGMALMLHLVRTTSPTTVAIVVLAAPPLAAVQTYLLFGDTLTLLQMAGVVVSLVGVGVARVAEARSALPGRGGPASEADGEDPAGRRLG</sequence>
<accession>A0ABP8JJ65</accession>
<reference evidence="10" key="1">
    <citation type="journal article" date="2019" name="Int. J. Syst. Evol. Microbiol.">
        <title>The Global Catalogue of Microorganisms (GCM) 10K type strain sequencing project: providing services to taxonomists for standard genome sequencing and annotation.</title>
        <authorList>
            <consortium name="The Broad Institute Genomics Platform"/>
            <consortium name="The Broad Institute Genome Sequencing Center for Infectious Disease"/>
            <person name="Wu L."/>
            <person name="Ma J."/>
        </authorList>
    </citation>
    <scope>NUCLEOTIDE SEQUENCE [LARGE SCALE GENOMIC DNA]</scope>
    <source>
        <strain evidence="10">JCM 17808</strain>
    </source>
</reference>
<feature type="transmembrane region" description="Helical" evidence="7">
    <location>
        <begin position="30"/>
        <end position="50"/>
    </location>
</feature>
<evidence type="ECO:0000256" key="1">
    <source>
        <dbReference type="ARBA" id="ARBA00004141"/>
    </source>
</evidence>
<feature type="domain" description="EamA" evidence="8">
    <location>
        <begin position="1"/>
        <end position="134"/>
    </location>
</feature>
<evidence type="ECO:0000313" key="10">
    <source>
        <dbReference type="Proteomes" id="UP001500642"/>
    </source>
</evidence>
<evidence type="ECO:0000256" key="2">
    <source>
        <dbReference type="ARBA" id="ARBA00007362"/>
    </source>
</evidence>
<dbReference type="PANTHER" id="PTHR32322:SF2">
    <property type="entry name" value="EAMA DOMAIN-CONTAINING PROTEIN"/>
    <property type="match status" value="1"/>
</dbReference>
<feature type="transmembrane region" description="Helical" evidence="7">
    <location>
        <begin position="176"/>
        <end position="195"/>
    </location>
</feature>
<dbReference type="PANTHER" id="PTHR32322">
    <property type="entry name" value="INNER MEMBRANE TRANSPORTER"/>
    <property type="match status" value="1"/>
</dbReference>
<dbReference type="RefSeq" id="WP_295691201.1">
    <property type="nucleotide sequence ID" value="NZ_BAABGL010000013.1"/>
</dbReference>
<keyword evidence="3 7" id="KW-0812">Transmembrane</keyword>
<evidence type="ECO:0000256" key="3">
    <source>
        <dbReference type="ARBA" id="ARBA00022692"/>
    </source>
</evidence>
<keyword evidence="10" id="KW-1185">Reference proteome</keyword>
<dbReference type="InterPro" id="IPR050638">
    <property type="entry name" value="AA-Vitamin_Transporters"/>
</dbReference>
<keyword evidence="5 7" id="KW-0472">Membrane</keyword>
<dbReference type="InterPro" id="IPR037185">
    <property type="entry name" value="EmrE-like"/>
</dbReference>
<dbReference type="SUPFAM" id="SSF103481">
    <property type="entry name" value="Multidrug resistance efflux transporter EmrE"/>
    <property type="match status" value="2"/>
</dbReference>
<evidence type="ECO:0000256" key="4">
    <source>
        <dbReference type="ARBA" id="ARBA00022989"/>
    </source>
</evidence>
<evidence type="ECO:0000313" key="9">
    <source>
        <dbReference type="EMBL" id="GAA4391638.1"/>
    </source>
</evidence>
<feature type="transmembrane region" description="Helical" evidence="7">
    <location>
        <begin position="207"/>
        <end position="229"/>
    </location>
</feature>
<feature type="transmembrane region" description="Helical" evidence="7">
    <location>
        <begin position="62"/>
        <end position="83"/>
    </location>
</feature>
<dbReference type="EMBL" id="BAABGL010000013">
    <property type="protein sequence ID" value="GAA4391638.1"/>
    <property type="molecule type" value="Genomic_DNA"/>
</dbReference>
<protein>
    <submittedName>
        <fullName evidence="9">DMT family transporter</fullName>
    </submittedName>
</protein>